<keyword evidence="4" id="KW-1185">Reference proteome</keyword>
<name>A0A0K8NZD1_PISS1</name>
<feature type="transmembrane region" description="Helical" evidence="1">
    <location>
        <begin position="20"/>
        <end position="41"/>
    </location>
</feature>
<dbReference type="RefSeq" id="WP_054019336.1">
    <property type="nucleotide sequence ID" value="NZ_BBYR01000017.1"/>
</dbReference>
<feature type="domain" description="EamA" evidence="2">
    <location>
        <begin position="170"/>
        <end position="301"/>
    </location>
</feature>
<dbReference type="SUPFAM" id="SSF103481">
    <property type="entry name" value="Multidrug resistance efflux transporter EmrE"/>
    <property type="match status" value="2"/>
</dbReference>
<dbReference type="PANTHER" id="PTHR22911:SF79">
    <property type="entry name" value="MOBA-LIKE NTP TRANSFERASE DOMAIN-CONTAINING PROTEIN"/>
    <property type="match status" value="1"/>
</dbReference>
<dbReference type="Proteomes" id="UP000037660">
    <property type="component" value="Unassembled WGS sequence"/>
</dbReference>
<dbReference type="PANTHER" id="PTHR22911">
    <property type="entry name" value="ACYL-MALONYL CONDENSING ENZYME-RELATED"/>
    <property type="match status" value="1"/>
</dbReference>
<comment type="caution">
    <text evidence="3">The sequence shown here is derived from an EMBL/GenBank/DDBJ whole genome shotgun (WGS) entry which is preliminary data.</text>
</comment>
<dbReference type="GO" id="GO:0016020">
    <property type="term" value="C:membrane"/>
    <property type="evidence" value="ECO:0007669"/>
    <property type="project" value="InterPro"/>
</dbReference>
<protein>
    <submittedName>
        <fullName evidence="3">Permease of the drug/metabolite transporter DMT superfamily</fullName>
    </submittedName>
</protein>
<dbReference type="EMBL" id="BBYR01000017">
    <property type="protein sequence ID" value="GAP35285.1"/>
    <property type="molecule type" value="Genomic_DNA"/>
</dbReference>
<feature type="transmembrane region" description="Helical" evidence="1">
    <location>
        <begin position="259"/>
        <end position="279"/>
    </location>
</feature>
<dbReference type="InterPro" id="IPR000620">
    <property type="entry name" value="EamA_dom"/>
</dbReference>
<feature type="transmembrane region" description="Helical" evidence="1">
    <location>
        <begin position="79"/>
        <end position="100"/>
    </location>
</feature>
<sequence>MTPSSPALPAPTAATARAALAAACGAGFLWGTGALVVNVLIERHGFTPENISFWRFVVGAVVLLAVFGRRGLWAAVRPLWARVLGAGTCMAAYVLLWFLGIERIGAAIPTLIALCLPPVLVTLVALLRGQERLDATLVAILAAALAGTVMIVARHGGGAGPVAAGDFWVGVACSVGSAVLYAGFTLVSGGLSQRLGAGPATTCLTVVAAAVMGLSGLFRPLAWPVEVAPEAWFLYLGVVTAALALLAFSWGAARISPTALTVATLVEPLTAVLLAALLLGQPLGALQWAGGGLLMIAIAGLGRRVAAASPGDPR</sequence>
<evidence type="ECO:0000313" key="3">
    <source>
        <dbReference type="EMBL" id="GAP35285.1"/>
    </source>
</evidence>
<feature type="transmembrane region" description="Helical" evidence="1">
    <location>
        <begin position="53"/>
        <end position="72"/>
    </location>
</feature>
<evidence type="ECO:0000313" key="4">
    <source>
        <dbReference type="Proteomes" id="UP000037660"/>
    </source>
</evidence>
<keyword evidence="1" id="KW-0812">Transmembrane</keyword>
<organism evidence="3 4">
    <name type="scientific">Piscinibacter sakaiensis</name>
    <name type="common">Ideonella sakaiensis</name>
    <dbReference type="NCBI Taxonomy" id="1547922"/>
    <lineage>
        <taxon>Bacteria</taxon>
        <taxon>Pseudomonadati</taxon>
        <taxon>Pseudomonadota</taxon>
        <taxon>Betaproteobacteria</taxon>
        <taxon>Burkholderiales</taxon>
        <taxon>Sphaerotilaceae</taxon>
        <taxon>Piscinibacter</taxon>
    </lineage>
</organism>
<reference evidence="4" key="1">
    <citation type="submission" date="2015-07" db="EMBL/GenBank/DDBJ databases">
        <title>Discovery of a poly(ethylene terephthalate assimilation.</title>
        <authorList>
            <person name="Yoshida S."/>
            <person name="Hiraga K."/>
            <person name="Takehana T."/>
            <person name="Taniguchi I."/>
            <person name="Yamaji H."/>
            <person name="Maeda Y."/>
            <person name="Toyohara K."/>
            <person name="Miyamoto K."/>
            <person name="Kimura Y."/>
            <person name="Oda K."/>
        </authorList>
    </citation>
    <scope>NUCLEOTIDE SEQUENCE [LARGE SCALE GENOMIC DNA]</scope>
    <source>
        <strain evidence="4">NBRC 110686 / TISTR 2288 / 201-F6</strain>
    </source>
</reference>
<keyword evidence="1" id="KW-1133">Transmembrane helix</keyword>
<feature type="transmembrane region" description="Helical" evidence="1">
    <location>
        <begin position="231"/>
        <end position="252"/>
    </location>
</feature>
<dbReference type="AlphaFoldDB" id="A0A0K8NZD1"/>
<dbReference type="Pfam" id="PF00892">
    <property type="entry name" value="EamA"/>
    <property type="match status" value="2"/>
</dbReference>
<gene>
    <name evidence="3" type="ORF">ISF6_0876</name>
</gene>
<dbReference type="InterPro" id="IPR037185">
    <property type="entry name" value="EmrE-like"/>
</dbReference>
<proteinExistence type="predicted"/>
<accession>A0A0K8NZD1</accession>
<feature type="transmembrane region" description="Helical" evidence="1">
    <location>
        <begin position="167"/>
        <end position="187"/>
    </location>
</feature>
<dbReference type="STRING" id="1547922.ISF6_0876"/>
<feature type="transmembrane region" description="Helical" evidence="1">
    <location>
        <begin position="285"/>
        <end position="306"/>
    </location>
</feature>
<evidence type="ECO:0000256" key="1">
    <source>
        <dbReference type="SAM" id="Phobius"/>
    </source>
</evidence>
<feature type="transmembrane region" description="Helical" evidence="1">
    <location>
        <begin position="199"/>
        <end position="219"/>
    </location>
</feature>
<keyword evidence="1" id="KW-0472">Membrane</keyword>
<feature type="transmembrane region" description="Helical" evidence="1">
    <location>
        <begin position="106"/>
        <end position="127"/>
    </location>
</feature>
<feature type="transmembrane region" description="Helical" evidence="1">
    <location>
        <begin position="134"/>
        <end position="155"/>
    </location>
</feature>
<feature type="domain" description="EamA" evidence="2">
    <location>
        <begin position="20"/>
        <end position="152"/>
    </location>
</feature>
<reference evidence="3 4" key="2">
    <citation type="journal article" date="2016" name="Science">
        <title>A bacterium that degrades and assimilates poly(ethylene terephthalate).</title>
        <authorList>
            <person name="Yoshida S."/>
            <person name="Hiraga K."/>
            <person name="Takehana T."/>
            <person name="Taniguchi I."/>
            <person name="Yamaji H."/>
            <person name="Maeda Y."/>
            <person name="Toyohara K."/>
            <person name="Miyamoto K."/>
            <person name="Kimura Y."/>
            <person name="Oda K."/>
        </authorList>
    </citation>
    <scope>NUCLEOTIDE SEQUENCE [LARGE SCALE GENOMIC DNA]</scope>
    <source>
        <strain evidence="4">NBRC 110686 / TISTR 2288 / 201-F6</strain>
    </source>
</reference>
<evidence type="ECO:0000259" key="2">
    <source>
        <dbReference type="Pfam" id="PF00892"/>
    </source>
</evidence>